<accession>A0AAD2CJ26</accession>
<dbReference type="EMBL" id="CAKOGP040000335">
    <property type="protein sequence ID" value="CAJ1934512.1"/>
    <property type="molecule type" value="Genomic_DNA"/>
</dbReference>
<feature type="compositionally biased region" description="Low complexity" evidence="2">
    <location>
        <begin position="49"/>
        <end position="61"/>
    </location>
</feature>
<keyword evidence="4" id="KW-1185">Reference proteome</keyword>
<gene>
    <name evidence="3" type="ORF">CYCCA115_LOCUS3852</name>
</gene>
<feature type="compositionally biased region" description="Low complexity" evidence="2">
    <location>
        <begin position="80"/>
        <end position="93"/>
    </location>
</feature>
<feature type="compositionally biased region" description="Polar residues" evidence="2">
    <location>
        <begin position="1"/>
        <end position="24"/>
    </location>
</feature>
<feature type="coiled-coil region" evidence="1">
    <location>
        <begin position="115"/>
        <end position="142"/>
    </location>
</feature>
<comment type="caution">
    <text evidence="3">The sequence shown here is derived from an EMBL/GenBank/DDBJ whole genome shotgun (WGS) entry which is preliminary data.</text>
</comment>
<keyword evidence="1" id="KW-0175">Coiled coil</keyword>
<evidence type="ECO:0000313" key="3">
    <source>
        <dbReference type="EMBL" id="CAJ1934512.1"/>
    </source>
</evidence>
<dbReference type="AlphaFoldDB" id="A0AAD2CJ26"/>
<feature type="compositionally biased region" description="Basic and acidic residues" evidence="2">
    <location>
        <begin position="94"/>
        <end position="106"/>
    </location>
</feature>
<sequence>MDKEPPTSSTSETKGSDESSTVPSTVDVPAASSHFRPIEGGEENFAGRQGTSSSSGDSSEQSSKEKETKKKRAAVDSQVSATTSLTDSESSSELPKREREKRRRIDYLSTAKGGLKKSNVKLAEENKRIRDAIKNLKEQKGERN</sequence>
<evidence type="ECO:0000313" key="4">
    <source>
        <dbReference type="Proteomes" id="UP001295423"/>
    </source>
</evidence>
<dbReference type="Proteomes" id="UP001295423">
    <property type="component" value="Unassembled WGS sequence"/>
</dbReference>
<evidence type="ECO:0000256" key="1">
    <source>
        <dbReference type="SAM" id="Coils"/>
    </source>
</evidence>
<reference evidence="3" key="1">
    <citation type="submission" date="2023-08" db="EMBL/GenBank/DDBJ databases">
        <authorList>
            <person name="Audoor S."/>
            <person name="Bilcke G."/>
        </authorList>
    </citation>
    <scope>NUCLEOTIDE SEQUENCE</scope>
</reference>
<protein>
    <submittedName>
        <fullName evidence="3">Uncharacterized protein</fullName>
    </submittedName>
</protein>
<evidence type="ECO:0000256" key="2">
    <source>
        <dbReference type="SAM" id="MobiDB-lite"/>
    </source>
</evidence>
<proteinExistence type="predicted"/>
<feature type="region of interest" description="Disordered" evidence="2">
    <location>
        <begin position="1"/>
        <end position="115"/>
    </location>
</feature>
<organism evidence="3 4">
    <name type="scientific">Cylindrotheca closterium</name>
    <dbReference type="NCBI Taxonomy" id="2856"/>
    <lineage>
        <taxon>Eukaryota</taxon>
        <taxon>Sar</taxon>
        <taxon>Stramenopiles</taxon>
        <taxon>Ochrophyta</taxon>
        <taxon>Bacillariophyta</taxon>
        <taxon>Bacillariophyceae</taxon>
        <taxon>Bacillariophycidae</taxon>
        <taxon>Bacillariales</taxon>
        <taxon>Bacillariaceae</taxon>
        <taxon>Cylindrotheca</taxon>
    </lineage>
</organism>
<name>A0AAD2CJ26_9STRA</name>